<reference evidence="1" key="1">
    <citation type="submission" date="2022-08" db="EMBL/GenBank/DDBJ databases">
        <title>Genome sequence of Vagococcus luciliae DSM 112651.</title>
        <authorList>
            <person name="Juan G."/>
            <person name="Anja P."/>
            <person name="Rolf D."/>
            <person name="Kampfer P."/>
            <person name="Vilcinskas A."/>
        </authorList>
    </citation>
    <scope>NUCLEOTIDE SEQUENCE</scope>
    <source>
        <strain evidence="1">G314FT</strain>
    </source>
</reference>
<reference evidence="1" key="2">
    <citation type="submission" date="2022-08" db="EMBL/GenBank/DDBJ databases">
        <authorList>
            <person name="Poehlein A."/>
            <person name="Guzman J."/>
            <person name="Daniel R."/>
            <person name="Vilcinskas A."/>
        </authorList>
    </citation>
    <scope>NUCLEOTIDE SEQUENCE</scope>
    <source>
        <strain evidence="1">G314FT</strain>
    </source>
</reference>
<evidence type="ECO:0000313" key="2">
    <source>
        <dbReference type="Proteomes" id="UP001058273"/>
    </source>
</evidence>
<dbReference type="EMBL" id="CP102451">
    <property type="protein sequence ID" value="UUV98173.1"/>
    <property type="molecule type" value="Genomic_DNA"/>
</dbReference>
<accession>A0ABY5NXG1</accession>
<organism evidence="1 2">
    <name type="scientific">Vagococcus luciliae</name>
    <dbReference type="NCBI Taxonomy" id="2920380"/>
    <lineage>
        <taxon>Bacteria</taxon>
        <taxon>Bacillati</taxon>
        <taxon>Bacillota</taxon>
        <taxon>Bacilli</taxon>
        <taxon>Lactobacillales</taxon>
        <taxon>Enterococcaceae</taxon>
        <taxon>Vagococcus</taxon>
    </lineage>
</organism>
<proteinExistence type="predicted"/>
<dbReference type="Proteomes" id="UP001058273">
    <property type="component" value="Chromosome"/>
</dbReference>
<evidence type="ECO:0000313" key="1">
    <source>
        <dbReference type="EMBL" id="UUV98173.1"/>
    </source>
</evidence>
<keyword evidence="2" id="KW-1185">Reference proteome</keyword>
<sequence length="31" mass="3835">MLDINNQELQKHPSYQTYQELKENIDISKQW</sequence>
<name>A0ABY5NXG1_9ENTE</name>
<gene>
    <name evidence="1" type="ORF">G314FT_02640</name>
</gene>
<protein>
    <submittedName>
        <fullName evidence="1">Uncharacterized protein</fullName>
    </submittedName>
</protein>